<protein>
    <recommendedName>
        <fullName evidence="3">Lipocalin-like domain-containing protein</fullName>
    </recommendedName>
</protein>
<gene>
    <name evidence="1" type="ORF">ACFPQ5_07165</name>
</gene>
<comment type="caution">
    <text evidence="1">The sequence shown here is derived from an EMBL/GenBank/DDBJ whole genome shotgun (WGS) entry which is preliminary data.</text>
</comment>
<name>A0ABW0MIB3_9BURK</name>
<dbReference type="RefSeq" id="WP_379752806.1">
    <property type="nucleotide sequence ID" value="NZ_JBHSMR010000012.1"/>
</dbReference>
<dbReference type="PROSITE" id="PS51257">
    <property type="entry name" value="PROKAR_LIPOPROTEIN"/>
    <property type="match status" value="1"/>
</dbReference>
<dbReference type="Proteomes" id="UP001596101">
    <property type="component" value="Unassembled WGS sequence"/>
</dbReference>
<accession>A0ABW0MIB3</accession>
<organism evidence="1 2">
    <name type="scientific">Massilia suwonensis</name>
    <dbReference type="NCBI Taxonomy" id="648895"/>
    <lineage>
        <taxon>Bacteria</taxon>
        <taxon>Pseudomonadati</taxon>
        <taxon>Pseudomonadota</taxon>
        <taxon>Betaproteobacteria</taxon>
        <taxon>Burkholderiales</taxon>
        <taxon>Oxalobacteraceae</taxon>
        <taxon>Telluria group</taxon>
        <taxon>Massilia</taxon>
    </lineage>
</organism>
<evidence type="ECO:0008006" key="3">
    <source>
        <dbReference type="Google" id="ProtNLM"/>
    </source>
</evidence>
<proteinExistence type="predicted"/>
<evidence type="ECO:0000313" key="2">
    <source>
        <dbReference type="Proteomes" id="UP001596101"/>
    </source>
</evidence>
<keyword evidence="2" id="KW-1185">Reference proteome</keyword>
<reference evidence="2" key="1">
    <citation type="journal article" date="2019" name="Int. J. Syst. Evol. Microbiol.">
        <title>The Global Catalogue of Microorganisms (GCM) 10K type strain sequencing project: providing services to taxonomists for standard genome sequencing and annotation.</title>
        <authorList>
            <consortium name="The Broad Institute Genomics Platform"/>
            <consortium name="The Broad Institute Genome Sequencing Center for Infectious Disease"/>
            <person name="Wu L."/>
            <person name="Ma J."/>
        </authorList>
    </citation>
    <scope>NUCLEOTIDE SEQUENCE [LARGE SCALE GENOMIC DNA]</scope>
    <source>
        <strain evidence="2">CCUG 43111</strain>
    </source>
</reference>
<dbReference type="EMBL" id="JBHSMR010000012">
    <property type="protein sequence ID" value="MFC5477960.1"/>
    <property type="molecule type" value="Genomic_DNA"/>
</dbReference>
<sequence length="207" mass="21801">MKRLLLIAAVLPVLSSCGGGEGESGTSTAPVSTAPVAPLAAYLGNWATSCHFHAIDYASISHAPGTTDSISITYKTDYHVNPDCSGAVLGTWTQSASATAVYEGSVDSSIVFIGGSAAVAARVDKVTTSLPSHTWSVTGTGVEHSVVDGLAQWCITYANGDRSCIMDEGTYRAFVVNPTGLYLQGNVMYELRSNVSFYMENKAFKRQ</sequence>
<evidence type="ECO:0000313" key="1">
    <source>
        <dbReference type="EMBL" id="MFC5477960.1"/>
    </source>
</evidence>